<organism evidence="2 3">
    <name type="scientific">Endozoicomonas numazuensis</name>
    <dbReference type="NCBI Taxonomy" id="1137799"/>
    <lineage>
        <taxon>Bacteria</taxon>
        <taxon>Pseudomonadati</taxon>
        <taxon>Pseudomonadota</taxon>
        <taxon>Gammaproteobacteria</taxon>
        <taxon>Oceanospirillales</taxon>
        <taxon>Endozoicomonadaceae</taxon>
        <taxon>Endozoicomonas</taxon>
    </lineage>
</organism>
<sequence length="222" mass="24231">MPSSGAFFASSWSGGKDGCFARWVSSQSGAKPACLLTMLKEGEQRTSAHGLHQDVLQAQADCLGTPIIFGSAGFGGYEQGLKKALATAIDEYSVSHLAFGDIDLDAHKDWYDRILEETAIQTCYPLWHYDRKQLLKDMFSAGQETMIVSVKNESLDQSFLGQILTPSLADEIEAKGICPTGEEGDFHSLVINGPDFKQPLSVKKADIWQDDWGHSVLELSPA</sequence>
<dbReference type="eggNOG" id="COG2102">
    <property type="taxonomic scope" value="Bacteria"/>
</dbReference>
<dbReference type="EMBL" id="JOKH01000001">
    <property type="protein sequence ID" value="KEQ19503.1"/>
    <property type="molecule type" value="Genomic_DNA"/>
</dbReference>
<dbReference type="CDD" id="cd01994">
    <property type="entry name" value="AANH_PF0828-like"/>
    <property type="match status" value="1"/>
</dbReference>
<name>A0A081NM30_9GAMM</name>
<evidence type="ECO:0000259" key="1">
    <source>
        <dbReference type="Pfam" id="PF01902"/>
    </source>
</evidence>
<dbReference type="InterPro" id="IPR014729">
    <property type="entry name" value="Rossmann-like_a/b/a_fold"/>
</dbReference>
<comment type="caution">
    <text evidence="2">The sequence shown here is derived from an EMBL/GenBank/DDBJ whole genome shotgun (WGS) entry which is preliminary data.</text>
</comment>
<dbReference type="STRING" id="1137799.GZ78_06135"/>
<feature type="domain" description="Diphthamide synthase" evidence="1">
    <location>
        <begin position="11"/>
        <end position="218"/>
    </location>
</feature>
<evidence type="ECO:0000313" key="2">
    <source>
        <dbReference type="EMBL" id="KEQ19503.1"/>
    </source>
</evidence>
<proteinExistence type="predicted"/>
<protein>
    <recommendedName>
        <fullName evidence="1">Diphthamide synthase domain-containing protein</fullName>
    </recommendedName>
</protein>
<evidence type="ECO:0000313" key="3">
    <source>
        <dbReference type="Proteomes" id="UP000028073"/>
    </source>
</evidence>
<dbReference type="AlphaFoldDB" id="A0A081NM30"/>
<dbReference type="Gene3D" id="3.40.50.620">
    <property type="entry name" value="HUPs"/>
    <property type="match status" value="1"/>
</dbReference>
<reference evidence="2 3" key="1">
    <citation type="submission" date="2014-06" db="EMBL/GenBank/DDBJ databases">
        <title>Whole Genome Sequences of Three Symbiotic Endozoicomonas Bacteria.</title>
        <authorList>
            <person name="Neave M.J."/>
            <person name="Apprill A."/>
            <person name="Voolstra C.R."/>
        </authorList>
    </citation>
    <scope>NUCLEOTIDE SEQUENCE [LARGE SCALE GENOMIC DNA]</scope>
    <source>
        <strain evidence="2 3">DSM 25634</strain>
    </source>
</reference>
<keyword evidence="3" id="KW-1185">Reference proteome</keyword>
<accession>A0A081NM30</accession>
<dbReference type="Gene3D" id="3.90.1490.10">
    <property type="entry name" value="putative n-type atp pyrophosphatase, domain 2"/>
    <property type="match status" value="1"/>
</dbReference>
<dbReference type="InterPro" id="IPR002761">
    <property type="entry name" value="Diphthami_syn_dom"/>
</dbReference>
<dbReference type="Proteomes" id="UP000028073">
    <property type="component" value="Unassembled WGS sequence"/>
</dbReference>
<gene>
    <name evidence="2" type="ORF">GZ78_06135</name>
</gene>
<dbReference type="Pfam" id="PF01902">
    <property type="entry name" value="Diphthami_syn_2"/>
    <property type="match status" value="1"/>
</dbReference>
<dbReference type="SUPFAM" id="SSF52402">
    <property type="entry name" value="Adenine nucleotide alpha hydrolases-like"/>
    <property type="match status" value="1"/>
</dbReference>
<dbReference type="NCBIfam" id="TIGR00290">
    <property type="entry name" value="MJ0570_dom"/>
    <property type="match status" value="1"/>
</dbReference>